<keyword evidence="1" id="KW-1134">Transmembrane beta strand</keyword>
<dbReference type="InterPro" id="IPR051544">
    <property type="entry name" value="TPS_OM_transporter"/>
</dbReference>
<dbReference type="InterPro" id="IPR005565">
    <property type="entry name" value="Hemolysn_activator_HlyB_C"/>
</dbReference>
<feature type="chain" id="PRO_5018574257" evidence="5">
    <location>
        <begin position="42"/>
        <end position="592"/>
    </location>
</feature>
<keyword evidence="10" id="KW-1185">Reference proteome</keyword>
<evidence type="ECO:0000256" key="4">
    <source>
        <dbReference type="SAM" id="MobiDB-lite"/>
    </source>
</evidence>
<name>A0A3R8S9G7_9BURK</name>
<dbReference type="OrthoDB" id="290122at2"/>
<evidence type="ECO:0000256" key="3">
    <source>
        <dbReference type="ARBA" id="ARBA00023237"/>
    </source>
</evidence>
<dbReference type="AlphaFoldDB" id="A0A3R8S9G7"/>
<feature type="region of interest" description="Disordered" evidence="4">
    <location>
        <begin position="58"/>
        <end position="94"/>
    </location>
</feature>
<dbReference type="PANTHER" id="PTHR34597">
    <property type="entry name" value="SLR1661 PROTEIN"/>
    <property type="match status" value="1"/>
</dbReference>
<dbReference type="GO" id="GO:0098046">
    <property type="term" value="C:type V protein secretion system complex"/>
    <property type="evidence" value="ECO:0007669"/>
    <property type="project" value="TreeGrafter"/>
</dbReference>
<dbReference type="Pfam" id="PF03865">
    <property type="entry name" value="ShlB"/>
    <property type="match status" value="1"/>
</dbReference>
<evidence type="ECO:0000313" key="10">
    <source>
        <dbReference type="Proteomes" id="UP000269265"/>
    </source>
</evidence>
<keyword evidence="3" id="KW-0998">Cell outer membrane</keyword>
<dbReference type="Proteomes" id="UP000269265">
    <property type="component" value="Unassembled WGS sequence"/>
</dbReference>
<keyword evidence="1" id="KW-0472">Membrane</keyword>
<evidence type="ECO:0000256" key="1">
    <source>
        <dbReference type="ARBA" id="ARBA00022452"/>
    </source>
</evidence>
<dbReference type="InterPro" id="IPR027282">
    <property type="entry name" value="TPS"/>
</dbReference>
<dbReference type="InterPro" id="IPR013686">
    <property type="entry name" value="Polypept-transport_assoc_ShlB"/>
</dbReference>
<evidence type="ECO:0000259" key="7">
    <source>
        <dbReference type="Pfam" id="PF08479"/>
    </source>
</evidence>
<feature type="signal peptide" evidence="5">
    <location>
        <begin position="1"/>
        <end position="41"/>
    </location>
</feature>
<dbReference type="Pfam" id="PF08479">
    <property type="entry name" value="POTRA_2"/>
    <property type="match status" value="1"/>
</dbReference>
<dbReference type="PIRSF" id="PIRSF029745">
    <property type="entry name" value="FhaC"/>
    <property type="match status" value="1"/>
</dbReference>
<proteinExistence type="predicted"/>
<organism evidence="9 10">
    <name type="scientific">Aquabacterium soli</name>
    <dbReference type="NCBI Taxonomy" id="2493092"/>
    <lineage>
        <taxon>Bacteria</taxon>
        <taxon>Pseudomonadati</taxon>
        <taxon>Pseudomonadota</taxon>
        <taxon>Betaproteobacteria</taxon>
        <taxon>Burkholderiales</taxon>
        <taxon>Aquabacterium</taxon>
    </lineage>
</organism>
<evidence type="ECO:0000259" key="6">
    <source>
        <dbReference type="Pfam" id="PF03865"/>
    </source>
</evidence>
<dbReference type="RefSeq" id="WP_125242966.1">
    <property type="nucleotide sequence ID" value="NZ_RSED01000006.1"/>
</dbReference>
<keyword evidence="5" id="KW-0732">Signal</keyword>
<dbReference type="GO" id="GO:0008320">
    <property type="term" value="F:protein transmembrane transporter activity"/>
    <property type="evidence" value="ECO:0007669"/>
    <property type="project" value="TreeGrafter"/>
</dbReference>
<accession>A0A3R8S9G7</accession>
<reference evidence="9 10" key="1">
    <citation type="submission" date="2018-12" db="EMBL/GenBank/DDBJ databases">
        <title>The whole draft genome of Aquabacterium sp. SJQ9.</title>
        <authorList>
            <person name="Sun L."/>
            <person name="Gao X."/>
            <person name="Chen W."/>
            <person name="Huang K."/>
        </authorList>
    </citation>
    <scope>NUCLEOTIDE SEQUENCE [LARGE SCALE GENOMIC DNA]</scope>
    <source>
        <strain evidence="9 10">SJQ9</strain>
    </source>
</reference>
<dbReference type="Pfam" id="PF17287">
    <property type="entry name" value="POTRA_3"/>
    <property type="match status" value="1"/>
</dbReference>
<evidence type="ECO:0000256" key="5">
    <source>
        <dbReference type="SAM" id="SignalP"/>
    </source>
</evidence>
<sequence length="592" mass="64842">MTRSVSALSSAHRVSSVFTSPLSLTALAAALLVMQAPIAHAQSAADLQRIERIQQEEQQRQLRELEQQRERAQPPTSLDPGPVKRPAQRPEGPCRDIREISLKGATALLSGTRDALIKPYVGRCLSANDIERLMGDLTAHYVSQGRITARVYLGAQDLSTGRLELTVVEGVLKQLRIEDGGKKSISPGNVFPGIEGKPLNLRDIEQGLDQINRLASNNATMSIEPGEQPGESILVVRNNPVKAWRVSVSVDNFGSESTGRNQAGLSASYDNLFGFNDFISVTDRRTLDRHDKRRDSQSNSLTYSIPFGATLFTVGASKSSYFSTLVTPGGVSLPSEGDSTVFYARGDHTLYRDRDNLVTLSGTLTRKSSKNYLASQYLEVSSRTLTVLDIDLALRRPLLDGIMQTSVGLSDGKRWFGSLKDPSNAPDWAPQAQFTKVRASASWARYFPVGTRTVDVSTQWNGQYANDVMYGSEQMLVGGIYTVRGFDKDTLANDRGWVWRNEIGVRSPFEYRGTVGSWRPYAALDGGCVYARQDPDVNGYRGDDACLGGGALGLQLRWGPATLDTFVMKPLHRPDNLRADGTSVRAVVSLAF</sequence>
<feature type="domain" description="Polypeptide-transport-associated ShlB-type" evidence="7">
    <location>
        <begin position="97"/>
        <end position="170"/>
    </location>
</feature>
<protein>
    <submittedName>
        <fullName evidence="9">ShlB/FhaC/HecB family hemolysin secretion/activation protein</fullName>
    </submittedName>
</protein>
<dbReference type="PANTHER" id="PTHR34597:SF3">
    <property type="entry name" value="OUTER MEMBRANE TRANSPORTER CDIB"/>
    <property type="match status" value="1"/>
</dbReference>
<dbReference type="InterPro" id="IPR035251">
    <property type="entry name" value="ShlB_POTRA"/>
</dbReference>
<keyword evidence="2" id="KW-0812">Transmembrane</keyword>
<evidence type="ECO:0000256" key="2">
    <source>
        <dbReference type="ARBA" id="ARBA00022692"/>
    </source>
</evidence>
<dbReference type="Gene3D" id="3.10.20.310">
    <property type="entry name" value="membrane protein fhac"/>
    <property type="match status" value="1"/>
</dbReference>
<evidence type="ECO:0000313" key="9">
    <source>
        <dbReference type="EMBL" id="RRS04592.1"/>
    </source>
</evidence>
<feature type="domain" description="ShlB POTRA" evidence="8">
    <location>
        <begin position="173"/>
        <end position="225"/>
    </location>
</feature>
<feature type="domain" description="Haemolysin activator HlyB C-terminal" evidence="6">
    <location>
        <begin position="230"/>
        <end position="555"/>
    </location>
</feature>
<dbReference type="Gene3D" id="2.40.160.50">
    <property type="entry name" value="membrane protein fhac: a member of the omp85/tpsb transporter family"/>
    <property type="match status" value="1"/>
</dbReference>
<comment type="caution">
    <text evidence="9">The sequence shown here is derived from an EMBL/GenBank/DDBJ whole genome shotgun (WGS) entry which is preliminary data.</text>
</comment>
<feature type="compositionally biased region" description="Basic and acidic residues" evidence="4">
    <location>
        <begin position="58"/>
        <end position="72"/>
    </location>
</feature>
<evidence type="ECO:0000259" key="8">
    <source>
        <dbReference type="Pfam" id="PF17287"/>
    </source>
</evidence>
<dbReference type="GO" id="GO:0046819">
    <property type="term" value="P:protein secretion by the type V secretion system"/>
    <property type="evidence" value="ECO:0007669"/>
    <property type="project" value="TreeGrafter"/>
</dbReference>
<gene>
    <name evidence="9" type="ORF">EIP75_09205</name>
</gene>
<dbReference type="EMBL" id="RSED01000006">
    <property type="protein sequence ID" value="RRS04592.1"/>
    <property type="molecule type" value="Genomic_DNA"/>
</dbReference>